<protein>
    <submittedName>
        <fullName evidence="1">MSHA biogenesis protein MshP</fullName>
    </submittedName>
</protein>
<keyword evidence="2" id="KW-1185">Reference proteome</keyword>
<reference evidence="2" key="1">
    <citation type="journal article" date="2014" name="Environ. Microbiol.">
        <title>Comparative genomics of the marine bacterial genus Glaciecola reveals the high degree of genomic diversity and genomic characteristic for cold adaptation.</title>
        <authorList>
            <person name="Qin Q.L."/>
            <person name="Xie B.B."/>
            <person name="Yu Y."/>
            <person name="Shu Y.L."/>
            <person name="Rong J.C."/>
            <person name="Zhang Y.J."/>
            <person name="Zhao D.L."/>
            <person name="Chen X.L."/>
            <person name="Zhang X.Y."/>
            <person name="Chen B."/>
            <person name="Zhou B.C."/>
            <person name="Zhang Y.Z."/>
        </authorList>
    </citation>
    <scope>NUCLEOTIDE SEQUENCE [LARGE SCALE GENOMIC DNA]</scope>
    <source>
        <strain evidence="2">ACAM 615</strain>
    </source>
</reference>
<dbReference type="STRING" id="1121922.GCA_000428905_01049"/>
<comment type="caution">
    <text evidence="1">The sequence shown here is derived from an EMBL/GenBank/DDBJ whole genome shotgun (WGS) entry which is preliminary data.</text>
</comment>
<proteinExistence type="predicted"/>
<dbReference type="AlphaFoldDB" id="K6ZGY6"/>
<dbReference type="Proteomes" id="UP000006251">
    <property type="component" value="Unassembled WGS sequence"/>
</dbReference>
<name>K6ZGY6_9ALTE</name>
<dbReference type="EMBL" id="BAEQ01000048">
    <property type="protein sequence ID" value="GAC29617.1"/>
    <property type="molecule type" value="Genomic_DNA"/>
</dbReference>
<accession>K6ZGY6</accession>
<evidence type="ECO:0000313" key="2">
    <source>
        <dbReference type="Proteomes" id="UP000006251"/>
    </source>
</evidence>
<organism evidence="1 2">
    <name type="scientific">Brumicola pallidula DSM 14239 = ACAM 615</name>
    <dbReference type="NCBI Taxonomy" id="1121922"/>
    <lineage>
        <taxon>Bacteria</taxon>
        <taxon>Pseudomonadati</taxon>
        <taxon>Pseudomonadota</taxon>
        <taxon>Gammaproteobacteria</taxon>
        <taxon>Alteromonadales</taxon>
        <taxon>Alteromonadaceae</taxon>
        <taxon>Brumicola</taxon>
    </lineage>
</organism>
<gene>
    <name evidence="1" type="primary">mshP</name>
    <name evidence="1" type="ORF">GPAL_2766</name>
</gene>
<evidence type="ECO:0000313" key="1">
    <source>
        <dbReference type="EMBL" id="GAC29617.1"/>
    </source>
</evidence>
<dbReference type="RefSeq" id="WP_006012817.1">
    <property type="nucleotide sequence ID" value="NZ_AUAV01000005.1"/>
</dbReference>
<sequence length="166" mass="18050">MFPMCLSKSTKNTHAMQLLRYRKNRCRGAEHQRGSMIVMALFAIIVLALLAGTLVNMISTSSNSVLYEVYGVRAKNAAQVGIQELAMASFPLGTGPQQCNQVIANSATFGSISGFQACEFSARCTTTDINFNGEDYRYYRFSSTGSCGLDGVVVSRTLSVDAMQEN</sequence>